<name>A0A0N1IL23_PAPMA</name>
<accession>A0A0N1IL23</accession>
<evidence type="ECO:0000313" key="1">
    <source>
        <dbReference type="EMBL" id="KPJ21530.1"/>
    </source>
</evidence>
<keyword evidence="2" id="KW-1185">Reference proteome</keyword>
<gene>
    <name evidence="1" type="ORF">RR48_00463</name>
</gene>
<dbReference type="InParanoid" id="A0A0N1IL23"/>
<dbReference type="CDD" id="cd19941">
    <property type="entry name" value="TIL"/>
    <property type="match status" value="1"/>
</dbReference>
<dbReference type="Proteomes" id="UP000053240">
    <property type="component" value="Unassembled WGS sequence"/>
</dbReference>
<comment type="caution">
    <text evidence="1">The sequence shown here is derived from an EMBL/GenBank/DDBJ whole genome shotgun (WGS) entry which is preliminary data.</text>
</comment>
<dbReference type="AlphaFoldDB" id="A0A0N1IL23"/>
<organism evidence="1 2">
    <name type="scientific">Papilio machaon</name>
    <name type="common">Old World swallowtail butterfly</name>
    <dbReference type="NCBI Taxonomy" id="76193"/>
    <lineage>
        <taxon>Eukaryota</taxon>
        <taxon>Metazoa</taxon>
        <taxon>Ecdysozoa</taxon>
        <taxon>Arthropoda</taxon>
        <taxon>Hexapoda</taxon>
        <taxon>Insecta</taxon>
        <taxon>Pterygota</taxon>
        <taxon>Neoptera</taxon>
        <taxon>Endopterygota</taxon>
        <taxon>Lepidoptera</taxon>
        <taxon>Glossata</taxon>
        <taxon>Ditrysia</taxon>
        <taxon>Papilionoidea</taxon>
        <taxon>Papilionidae</taxon>
        <taxon>Papilioninae</taxon>
        <taxon>Papilio</taxon>
    </lineage>
</organism>
<sequence length="91" mass="10456">MDDECNPEEEGQPGCACKEGYLRKDLNSTCIPLEQCPEFEDYLDYTPRKGCLVPDSEQEYESSPIEAEVEYWRFVEVPSKDQVGVEDKPDN</sequence>
<reference evidence="1 2" key="1">
    <citation type="journal article" date="2015" name="Nat. Commun.">
        <title>Outbred genome sequencing and CRISPR/Cas9 gene editing in butterflies.</title>
        <authorList>
            <person name="Li X."/>
            <person name="Fan D."/>
            <person name="Zhang W."/>
            <person name="Liu G."/>
            <person name="Zhang L."/>
            <person name="Zhao L."/>
            <person name="Fang X."/>
            <person name="Chen L."/>
            <person name="Dong Y."/>
            <person name="Chen Y."/>
            <person name="Ding Y."/>
            <person name="Zhao R."/>
            <person name="Feng M."/>
            <person name="Zhu Y."/>
            <person name="Feng Y."/>
            <person name="Jiang X."/>
            <person name="Zhu D."/>
            <person name="Xiang H."/>
            <person name="Feng X."/>
            <person name="Li S."/>
            <person name="Wang J."/>
            <person name="Zhang G."/>
            <person name="Kronforst M.R."/>
            <person name="Wang W."/>
        </authorList>
    </citation>
    <scope>NUCLEOTIDE SEQUENCE [LARGE SCALE GENOMIC DNA]</scope>
    <source>
        <strain evidence="1">Ya'a_city_454_Pm</strain>
        <tissue evidence="1">Whole body</tissue>
    </source>
</reference>
<proteinExistence type="predicted"/>
<protein>
    <submittedName>
        <fullName evidence="1">Uncharacterized protein</fullName>
    </submittedName>
</protein>
<dbReference type="SUPFAM" id="SSF57567">
    <property type="entry name" value="Serine protease inhibitors"/>
    <property type="match status" value="1"/>
</dbReference>
<dbReference type="EMBL" id="LADJ01052430">
    <property type="protein sequence ID" value="KPJ21530.1"/>
    <property type="molecule type" value="Genomic_DNA"/>
</dbReference>
<dbReference type="Gene3D" id="2.10.25.10">
    <property type="entry name" value="Laminin"/>
    <property type="match status" value="1"/>
</dbReference>
<dbReference type="InterPro" id="IPR036084">
    <property type="entry name" value="Ser_inhib-like_sf"/>
</dbReference>
<evidence type="ECO:0000313" key="2">
    <source>
        <dbReference type="Proteomes" id="UP000053240"/>
    </source>
</evidence>